<feature type="domain" description="B30.2/SPRY" evidence="4">
    <location>
        <begin position="306"/>
        <end position="504"/>
    </location>
</feature>
<accession>A0A9Q9ZS98</accession>
<dbReference type="InterPro" id="IPR001870">
    <property type="entry name" value="B30.2/SPRY"/>
</dbReference>
<dbReference type="KEGG" id="ccar:109073086"/>
<protein>
    <submittedName>
        <fullName evidence="5">Probable E3 ubiquitin-protein ligase TRIML1</fullName>
    </submittedName>
</protein>
<sequence>MKGEPLPLCSHLESPPDQQQPIQIHSKINPPCLTEIQGFTEPQWEGGKYFRKSIRVMSIKPADIILTHQKSKEASTSCGHHTPSSEWISFHCASEAPWKKHLTGESIQSVPPVLLEVKDQTLFRDIQEFCEIRPSTQRNSQARSVLNNVLTCFSGQREPLDELKHHEIQHIRRRGRRRLIAAVINCRKALFSGCNLTVQCCESLSSALRSSNCVLRELDLSNNDLQDSGVKFISDGLKSLNCQLQILRLSGCMVSEEGCGYLSSALSSNPSHLRELDLSYNHPGPSGVQLLQHKLEDPNYKLQILNLDHRSEKMMTAGLRKYACDLTLDPNTAHTQLILSDENKKITCVEYPQPYPDHPERYKKVPRVLSVESLTGRCYWETEWSGYYAGISVSYKGINRKGWSDDCVFGFNDKSWSLYCFDNIFTVCHKDNRTIIPVVPSSSNRVGVYVDVSAGSLSFYSVSDTHTLTHLHTFNTTFTEPLCAGFVVYPGSSLSLCDIKQPPVRIIGDPHVTR</sequence>
<dbReference type="SMART" id="SM00449">
    <property type="entry name" value="SPRY"/>
    <property type="match status" value="1"/>
</dbReference>
<dbReference type="SMART" id="SM00589">
    <property type="entry name" value="PRY"/>
    <property type="match status" value="1"/>
</dbReference>
<dbReference type="Pfam" id="PF00622">
    <property type="entry name" value="SPRY"/>
    <property type="match status" value="1"/>
</dbReference>
<evidence type="ECO:0000256" key="2">
    <source>
        <dbReference type="ARBA" id="ARBA00022737"/>
    </source>
</evidence>
<evidence type="ECO:0000259" key="4">
    <source>
        <dbReference type="PROSITE" id="PS50188"/>
    </source>
</evidence>
<dbReference type="CDD" id="cd16040">
    <property type="entry name" value="SPRY_PRY_SNTX"/>
    <property type="match status" value="1"/>
</dbReference>
<dbReference type="FunFam" id="3.80.10.10:FF:000474">
    <property type="entry name" value="Si:ch211-214c20.1"/>
    <property type="match status" value="1"/>
</dbReference>
<evidence type="ECO:0000313" key="5">
    <source>
        <dbReference type="RefSeq" id="XP_042571958.1"/>
    </source>
</evidence>
<dbReference type="InterPro" id="IPR051261">
    <property type="entry name" value="NLR"/>
</dbReference>
<evidence type="ECO:0000256" key="3">
    <source>
        <dbReference type="SAM" id="MobiDB-lite"/>
    </source>
</evidence>
<gene>
    <name evidence="5" type="primary">LOC109073086</name>
</gene>
<dbReference type="OrthoDB" id="120976at2759"/>
<organism evidence="5">
    <name type="scientific">Cyprinus carpio</name>
    <name type="common">Common carp</name>
    <dbReference type="NCBI Taxonomy" id="7962"/>
    <lineage>
        <taxon>Eukaryota</taxon>
        <taxon>Metazoa</taxon>
        <taxon>Chordata</taxon>
        <taxon>Craniata</taxon>
        <taxon>Vertebrata</taxon>
        <taxon>Euteleostomi</taxon>
        <taxon>Actinopterygii</taxon>
        <taxon>Neopterygii</taxon>
        <taxon>Teleostei</taxon>
        <taxon>Ostariophysi</taxon>
        <taxon>Cypriniformes</taxon>
        <taxon>Cyprinidae</taxon>
        <taxon>Cyprininae</taxon>
        <taxon>Cyprinus</taxon>
    </lineage>
</organism>
<dbReference type="InterPro" id="IPR001611">
    <property type="entry name" value="Leu-rich_rpt"/>
</dbReference>
<dbReference type="PROSITE" id="PS50188">
    <property type="entry name" value="B302_SPRY"/>
    <property type="match status" value="1"/>
</dbReference>
<feature type="region of interest" description="Disordered" evidence="3">
    <location>
        <begin position="1"/>
        <end position="23"/>
    </location>
</feature>
<dbReference type="AlphaFoldDB" id="A0A9Q9ZS98"/>
<proteinExistence type="predicted"/>
<evidence type="ECO:0000256" key="1">
    <source>
        <dbReference type="ARBA" id="ARBA00022614"/>
    </source>
</evidence>
<dbReference type="Proteomes" id="UP001155660">
    <property type="component" value="Chromosome B1"/>
</dbReference>
<name>A0A9Q9ZS98_CYPCA</name>
<dbReference type="InterPro" id="IPR003877">
    <property type="entry name" value="SPRY_dom"/>
</dbReference>
<dbReference type="GeneID" id="109073086"/>
<dbReference type="PANTHER" id="PTHR24106">
    <property type="entry name" value="NACHT, LRR AND CARD DOMAINS-CONTAINING"/>
    <property type="match status" value="1"/>
</dbReference>
<dbReference type="FunFam" id="2.60.120.920:FF:000037">
    <property type="entry name" value="Si:dkey-191j3.2"/>
    <property type="match status" value="1"/>
</dbReference>
<dbReference type="Pfam" id="PF13765">
    <property type="entry name" value="PRY"/>
    <property type="match status" value="1"/>
</dbReference>
<dbReference type="SMART" id="SM00368">
    <property type="entry name" value="LRR_RI"/>
    <property type="match status" value="3"/>
</dbReference>
<dbReference type="InterPro" id="IPR006574">
    <property type="entry name" value="PRY"/>
</dbReference>
<keyword evidence="1" id="KW-0433">Leucine-rich repeat</keyword>
<keyword evidence="2" id="KW-0677">Repeat</keyword>
<reference evidence="5" key="1">
    <citation type="submission" date="2025-08" db="UniProtKB">
        <authorList>
            <consortium name="RefSeq"/>
        </authorList>
    </citation>
    <scope>IDENTIFICATION</scope>
    <source>
        <tissue evidence="5">Muscle</tissue>
    </source>
</reference>
<dbReference type="RefSeq" id="XP_042571958.1">
    <property type="nucleotide sequence ID" value="XM_042716024.1"/>
</dbReference>
<dbReference type="Pfam" id="PF13516">
    <property type="entry name" value="LRR_6"/>
    <property type="match status" value="2"/>
</dbReference>